<protein>
    <submittedName>
        <fullName evidence="2">Uncharacterized protein</fullName>
    </submittedName>
</protein>
<evidence type="ECO:0000313" key="3">
    <source>
        <dbReference type="Proteomes" id="UP000585474"/>
    </source>
</evidence>
<name>A0A7J0EPF5_9ERIC</name>
<feature type="region of interest" description="Disordered" evidence="1">
    <location>
        <begin position="1"/>
        <end position="23"/>
    </location>
</feature>
<dbReference type="Proteomes" id="UP000585474">
    <property type="component" value="Unassembled WGS sequence"/>
</dbReference>
<organism evidence="2 3">
    <name type="scientific">Actinidia rufa</name>
    <dbReference type="NCBI Taxonomy" id="165716"/>
    <lineage>
        <taxon>Eukaryota</taxon>
        <taxon>Viridiplantae</taxon>
        <taxon>Streptophyta</taxon>
        <taxon>Embryophyta</taxon>
        <taxon>Tracheophyta</taxon>
        <taxon>Spermatophyta</taxon>
        <taxon>Magnoliopsida</taxon>
        <taxon>eudicotyledons</taxon>
        <taxon>Gunneridae</taxon>
        <taxon>Pentapetalae</taxon>
        <taxon>asterids</taxon>
        <taxon>Ericales</taxon>
        <taxon>Actinidiaceae</taxon>
        <taxon>Actinidia</taxon>
    </lineage>
</organism>
<gene>
    <name evidence="2" type="ORF">Acr_06g0002630</name>
</gene>
<evidence type="ECO:0000313" key="2">
    <source>
        <dbReference type="EMBL" id="GFY88323.1"/>
    </source>
</evidence>
<dbReference type="AlphaFoldDB" id="A0A7J0EPF5"/>
<reference evidence="2 3" key="1">
    <citation type="submission" date="2019-07" db="EMBL/GenBank/DDBJ databases">
        <title>De Novo Assembly of kiwifruit Actinidia rufa.</title>
        <authorList>
            <person name="Sugita-Konishi S."/>
            <person name="Sato K."/>
            <person name="Mori E."/>
            <person name="Abe Y."/>
            <person name="Kisaki G."/>
            <person name="Hamano K."/>
            <person name="Suezawa K."/>
            <person name="Otani M."/>
            <person name="Fukuda T."/>
            <person name="Manabe T."/>
            <person name="Gomi K."/>
            <person name="Tabuchi M."/>
            <person name="Akimitsu K."/>
            <person name="Kataoka I."/>
        </authorList>
    </citation>
    <scope>NUCLEOTIDE SEQUENCE [LARGE SCALE GENOMIC DNA]</scope>
    <source>
        <strain evidence="3">cv. Fuchu</strain>
    </source>
</reference>
<comment type="caution">
    <text evidence="2">The sequence shown here is derived from an EMBL/GenBank/DDBJ whole genome shotgun (WGS) entry which is preliminary data.</text>
</comment>
<dbReference type="EMBL" id="BJWL01000006">
    <property type="protein sequence ID" value="GFY88323.1"/>
    <property type="molecule type" value="Genomic_DNA"/>
</dbReference>
<accession>A0A7J0EPF5</accession>
<proteinExistence type="predicted"/>
<sequence>MPSFRPLSCPSPRGAGPAFRSACQMPSSSRANISTRDMRFQRSARALSVSSAVKLIAQITSSITLGVKNLAEIRIGGSLAGGYFSLARRSEVVIALAVQAHMGSALPSFSTLPRWGVYSHLKVMSRLSPPPGSNRPGFCLAVLWASSNSLAPFFANVYNRFSTYGANCGCGVYETRERKSRIDTCGGSIAEQSCRSQSPVRDVPRCTTEIVRMVARAVFGKRLSDGQVR</sequence>
<keyword evidence="3" id="KW-1185">Reference proteome</keyword>
<evidence type="ECO:0000256" key="1">
    <source>
        <dbReference type="SAM" id="MobiDB-lite"/>
    </source>
</evidence>